<dbReference type="PRINTS" id="PR00463">
    <property type="entry name" value="EP450I"/>
</dbReference>
<protein>
    <recommendedName>
        <fullName evidence="13">Cytochrome P450</fullName>
    </recommendedName>
</protein>
<feature type="transmembrane region" description="Helical" evidence="10">
    <location>
        <begin position="414"/>
        <end position="432"/>
    </location>
</feature>
<dbReference type="AlphaFoldDB" id="A0A0D2NWS4"/>
<dbReference type="PANTHER" id="PTHR46300">
    <property type="entry name" value="P450, PUTATIVE (EUROFUNG)-RELATED-RELATED"/>
    <property type="match status" value="1"/>
</dbReference>
<dbReference type="EMBL" id="KN817808">
    <property type="protein sequence ID" value="KJA13000.1"/>
    <property type="molecule type" value="Genomic_DNA"/>
</dbReference>
<dbReference type="OMA" id="GHSYQKK"/>
<evidence type="ECO:0000256" key="8">
    <source>
        <dbReference type="ARBA" id="ARBA00023033"/>
    </source>
</evidence>
<comment type="similarity">
    <text evidence="3 9">Belongs to the cytochrome P450 family.</text>
</comment>
<dbReference type="GO" id="GO:0004497">
    <property type="term" value="F:monooxygenase activity"/>
    <property type="evidence" value="ECO:0007669"/>
    <property type="project" value="UniProtKB-KW"/>
</dbReference>
<keyword evidence="5 9" id="KW-0479">Metal-binding</keyword>
<keyword evidence="12" id="KW-1185">Reference proteome</keyword>
<dbReference type="GO" id="GO:0016020">
    <property type="term" value="C:membrane"/>
    <property type="evidence" value="ECO:0007669"/>
    <property type="project" value="UniProtKB-SubCell"/>
</dbReference>
<dbReference type="InterPro" id="IPR017972">
    <property type="entry name" value="Cyt_P450_CS"/>
</dbReference>
<keyword evidence="6 9" id="KW-0560">Oxidoreductase</keyword>
<evidence type="ECO:0000256" key="5">
    <source>
        <dbReference type="ARBA" id="ARBA00022723"/>
    </source>
</evidence>
<gene>
    <name evidence="11" type="ORF">HYPSUDRAFT_60128</name>
</gene>
<dbReference type="Gene3D" id="1.10.630.10">
    <property type="entry name" value="Cytochrome P450"/>
    <property type="match status" value="1"/>
</dbReference>
<dbReference type="PANTHER" id="PTHR46300:SF7">
    <property type="entry name" value="P450, PUTATIVE (EUROFUNG)-RELATED"/>
    <property type="match status" value="1"/>
</dbReference>
<evidence type="ECO:0000256" key="2">
    <source>
        <dbReference type="ARBA" id="ARBA00005179"/>
    </source>
</evidence>
<feature type="transmembrane region" description="Helical" evidence="10">
    <location>
        <begin position="7"/>
        <end position="28"/>
    </location>
</feature>
<dbReference type="Proteomes" id="UP000054270">
    <property type="component" value="Unassembled WGS sequence"/>
</dbReference>
<evidence type="ECO:0000256" key="3">
    <source>
        <dbReference type="ARBA" id="ARBA00010617"/>
    </source>
</evidence>
<dbReference type="SUPFAM" id="SSF48264">
    <property type="entry name" value="Cytochrome P450"/>
    <property type="match status" value="1"/>
</dbReference>
<dbReference type="InterPro" id="IPR036396">
    <property type="entry name" value="Cyt_P450_sf"/>
</dbReference>
<dbReference type="CDD" id="cd11065">
    <property type="entry name" value="CYP64-like"/>
    <property type="match status" value="1"/>
</dbReference>
<organism evidence="11 12">
    <name type="scientific">Hypholoma sublateritium (strain FD-334 SS-4)</name>
    <dbReference type="NCBI Taxonomy" id="945553"/>
    <lineage>
        <taxon>Eukaryota</taxon>
        <taxon>Fungi</taxon>
        <taxon>Dikarya</taxon>
        <taxon>Basidiomycota</taxon>
        <taxon>Agaricomycotina</taxon>
        <taxon>Agaricomycetes</taxon>
        <taxon>Agaricomycetidae</taxon>
        <taxon>Agaricales</taxon>
        <taxon>Agaricineae</taxon>
        <taxon>Strophariaceae</taxon>
        <taxon>Hypholoma</taxon>
    </lineage>
</organism>
<dbReference type="GO" id="GO:0016705">
    <property type="term" value="F:oxidoreductase activity, acting on paired donors, with incorporation or reduction of molecular oxygen"/>
    <property type="evidence" value="ECO:0007669"/>
    <property type="project" value="InterPro"/>
</dbReference>
<keyword evidence="10" id="KW-1133">Transmembrane helix</keyword>
<reference evidence="12" key="1">
    <citation type="submission" date="2014-04" db="EMBL/GenBank/DDBJ databases">
        <title>Evolutionary Origins and Diversification of the Mycorrhizal Mutualists.</title>
        <authorList>
            <consortium name="DOE Joint Genome Institute"/>
            <consortium name="Mycorrhizal Genomics Consortium"/>
            <person name="Kohler A."/>
            <person name="Kuo A."/>
            <person name="Nagy L.G."/>
            <person name="Floudas D."/>
            <person name="Copeland A."/>
            <person name="Barry K.W."/>
            <person name="Cichocki N."/>
            <person name="Veneault-Fourrey C."/>
            <person name="LaButti K."/>
            <person name="Lindquist E.A."/>
            <person name="Lipzen A."/>
            <person name="Lundell T."/>
            <person name="Morin E."/>
            <person name="Murat C."/>
            <person name="Riley R."/>
            <person name="Ohm R."/>
            <person name="Sun H."/>
            <person name="Tunlid A."/>
            <person name="Henrissat B."/>
            <person name="Grigoriev I.V."/>
            <person name="Hibbett D.S."/>
            <person name="Martin F."/>
        </authorList>
    </citation>
    <scope>NUCLEOTIDE SEQUENCE [LARGE SCALE GENOMIC DNA]</scope>
    <source>
        <strain evidence="12">FD-334 SS-4</strain>
    </source>
</reference>
<dbReference type="Pfam" id="PF00067">
    <property type="entry name" value="p450"/>
    <property type="match status" value="1"/>
</dbReference>
<evidence type="ECO:0000313" key="12">
    <source>
        <dbReference type="Proteomes" id="UP000054270"/>
    </source>
</evidence>
<accession>A0A0D2NWS4</accession>
<dbReference type="InterPro" id="IPR001128">
    <property type="entry name" value="Cyt_P450"/>
</dbReference>
<evidence type="ECO:0000256" key="1">
    <source>
        <dbReference type="ARBA" id="ARBA00001971"/>
    </source>
</evidence>
<name>A0A0D2NWS4_HYPSF</name>
<dbReference type="GO" id="GO:0005506">
    <property type="term" value="F:iron ion binding"/>
    <property type="evidence" value="ECO:0007669"/>
    <property type="project" value="InterPro"/>
</dbReference>
<evidence type="ECO:0000256" key="6">
    <source>
        <dbReference type="ARBA" id="ARBA00023002"/>
    </source>
</evidence>
<dbReference type="GO" id="GO:0020037">
    <property type="term" value="F:heme binding"/>
    <property type="evidence" value="ECO:0007669"/>
    <property type="project" value="InterPro"/>
</dbReference>
<keyword evidence="8 9" id="KW-0503">Monooxygenase</keyword>
<evidence type="ECO:0000256" key="10">
    <source>
        <dbReference type="SAM" id="Phobius"/>
    </source>
</evidence>
<proteinExistence type="inferred from homology"/>
<dbReference type="InterPro" id="IPR050364">
    <property type="entry name" value="Cytochrome_P450_fung"/>
</dbReference>
<evidence type="ECO:0008006" key="13">
    <source>
        <dbReference type="Google" id="ProtNLM"/>
    </source>
</evidence>
<comment type="pathway">
    <text evidence="2">Secondary metabolite biosynthesis.</text>
</comment>
<dbReference type="OrthoDB" id="2789670at2759"/>
<evidence type="ECO:0000256" key="7">
    <source>
        <dbReference type="ARBA" id="ARBA00023004"/>
    </source>
</evidence>
<dbReference type="PROSITE" id="PS00086">
    <property type="entry name" value="CYTOCHROME_P450"/>
    <property type="match status" value="1"/>
</dbReference>
<evidence type="ECO:0000256" key="4">
    <source>
        <dbReference type="ARBA" id="ARBA00022617"/>
    </source>
</evidence>
<sequence>MSTLLPDCTAVVLVLSISAVVSLWALIWNTQPLLSKLPYPPGPAPTSAMSGNRIQIMSTPCVWRKYKEWAEEYGDIMYLRSFRQPVIVLNSFEDAVELLEKRSRIYSSRSVSPMYKLMGFNANTAIKEYGPDWRKHRRIFQQSFKPDSSLEYRPIQTRKMYDMLYGFLNTPEDFEAHIKTLAGAIILFVIYGYDVAPKDDHYVKLVESTRPGFGLGLSPKWLVNSFPALRHIPSWFPGAGFKQYASAMSERNIEAREATYKYAMTTLASSGNGYKPIACSLSDSYTSPTDLRILKEAAASGYGAGVGTTQGTITIFIEAMILFPDAQKKAQEEIDRVTRGKRLPEYDDEGSLPYIQALVREVVRWKPLLPLCLAHANDEDDMYKGYYIPKGILNDDDMTYVFGFGRRICPGRHLGLATVWLAVATILASFNLRRRRDASGNELPLNVKYTEYGVTCYPLPFECSITPRTDEARQLILEKRYEA</sequence>
<dbReference type="STRING" id="945553.A0A0D2NWS4"/>
<keyword evidence="7 9" id="KW-0408">Iron</keyword>
<keyword evidence="10" id="KW-0812">Transmembrane</keyword>
<keyword evidence="10" id="KW-0472">Membrane</keyword>
<evidence type="ECO:0000313" key="11">
    <source>
        <dbReference type="EMBL" id="KJA13000.1"/>
    </source>
</evidence>
<dbReference type="InterPro" id="IPR002401">
    <property type="entry name" value="Cyt_P450_E_grp-I"/>
</dbReference>
<keyword evidence="4 9" id="KW-0349">Heme</keyword>
<evidence type="ECO:0000256" key="9">
    <source>
        <dbReference type="RuleBase" id="RU000461"/>
    </source>
</evidence>
<comment type="cofactor">
    <cofactor evidence="1">
        <name>heme</name>
        <dbReference type="ChEBI" id="CHEBI:30413"/>
    </cofactor>
</comment>